<evidence type="ECO:0000313" key="1">
    <source>
        <dbReference type="EMBL" id="REK70174.1"/>
    </source>
</evidence>
<organism evidence="1 2">
    <name type="scientific">Aeromicrobium endophyticum</name>
    <dbReference type="NCBI Taxonomy" id="2292704"/>
    <lineage>
        <taxon>Bacteria</taxon>
        <taxon>Bacillati</taxon>
        <taxon>Actinomycetota</taxon>
        <taxon>Actinomycetes</taxon>
        <taxon>Propionibacteriales</taxon>
        <taxon>Nocardioidaceae</taxon>
        <taxon>Aeromicrobium</taxon>
    </lineage>
</organism>
<name>A0A371P2K5_9ACTN</name>
<evidence type="ECO:0000313" key="2">
    <source>
        <dbReference type="Proteomes" id="UP000265581"/>
    </source>
</evidence>
<proteinExistence type="predicted"/>
<sequence>MDMVPTAELVGYLDNQMSYLRNTNDLSTSVGNHGILSELLLVPLVFNSGYADPDDVDLLKDLEIAHDDGSRTVLTSVDGNSRLAGAYRHLRLDPSDVLTKLVNSPRTLRQRIGTYLAFADNPEMTLEEAAALRSLTAPAAIVVGFRADTPHINLVEAVQSRLGAIHVSPASPWSTSSQLDMLLNATLDARQSDFESWSNVNEGAFTAGQYRDWLAGNLDADQATEAGLDPHPDVRAASLRWWLRDHDLQVAKAIRRLDVVRSMDASVRTNIAAEGALRSFRSELRTDSEADNVRRVLVALWQIDDLKGDWEVDDDEGLGSLKKLMTDATGEVALLGRPGDRGRLLMVVAFYWMARARLVPLQTRGGMKDRRKVGDVVTLMCRTEHGMRQLARIVHDSRAERTPVRVNPKGQPILGPDGRELLFTDEWMRDTWSSGYSKSPVVPLSAEKDLENREAVLVGAIEKVVHELASLREPQAGDGTPLVDTSGIQVANADRALAQLKEIAETVTEYRFLARRANPAADAE</sequence>
<dbReference type="AlphaFoldDB" id="A0A371P2K5"/>
<reference evidence="1 2" key="1">
    <citation type="submission" date="2018-08" db="EMBL/GenBank/DDBJ databases">
        <title>Aeromicrobium sp. M2KJ-4, whole genome shotgun sequence.</title>
        <authorList>
            <person name="Tuo L."/>
        </authorList>
    </citation>
    <scope>NUCLEOTIDE SEQUENCE [LARGE SCALE GENOMIC DNA]</scope>
    <source>
        <strain evidence="1 2">M2KJ-4</strain>
    </source>
</reference>
<gene>
    <name evidence="1" type="ORF">DX116_13495</name>
</gene>
<dbReference type="Proteomes" id="UP000265581">
    <property type="component" value="Unassembled WGS sequence"/>
</dbReference>
<keyword evidence="2" id="KW-1185">Reference proteome</keyword>
<protein>
    <submittedName>
        <fullName evidence="1">Uncharacterized protein</fullName>
    </submittedName>
</protein>
<accession>A0A371P2K5</accession>
<dbReference type="EMBL" id="QUBR01000002">
    <property type="protein sequence ID" value="REK70174.1"/>
    <property type="molecule type" value="Genomic_DNA"/>
</dbReference>
<comment type="caution">
    <text evidence="1">The sequence shown here is derived from an EMBL/GenBank/DDBJ whole genome shotgun (WGS) entry which is preliminary data.</text>
</comment>